<feature type="compositionally biased region" description="Acidic residues" evidence="1">
    <location>
        <begin position="438"/>
        <end position="448"/>
    </location>
</feature>
<sequence>MRAADNPIHPHSHICRPHAPRSAKQLLRNLSHNYASRDKWFDRRAMDADSLARDYDPVSPCQTVPRVGQIGSSVPPNPTAFSSKDNQGRTHYCGHIGRGLFGHVMWRWFQSPRRPTITHRQPNVVYEGDLISTTTAALTPNLSPKDKLMTLQPEVKLWLCLGDDSKLALSIPLAECGRYARYPLKWLRYLGYAIYGAEGYLSTSSSGADINDYTANVDAISYYLISAGKLESSSQRHLLSFLTFSAEPRLVDVDAMDGRTSGVSEVVQSPSRFRRAVKRRDRTCVLTGEPACNSIACHVLPHSKGNNYISNYVEFRGGPDDINSIDDPEMDFLAFLKTPNFGLTVDDIPFNPPQTADQGSPASRLTLQHFVSNMGIVIPLVAPHNCDARLPGSPGKWPPNVILDSVYAAVALQAWGPKSFLTETREAMKGTYYQSAGDDSEDDGEDSEVLSTSGQPIQGNNLRRRNKARPAPRAGRRGETRLGYMLDVVLGVWMHTAKQVQRESPSASNAARDEDIKTWVQSVEESVGHA</sequence>
<feature type="compositionally biased region" description="Polar residues" evidence="1">
    <location>
        <begin position="70"/>
        <end position="85"/>
    </location>
</feature>
<feature type="region of interest" description="Disordered" evidence="1">
    <location>
        <begin position="66"/>
        <end position="86"/>
    </location>
</feature>
<dbReference type="AlphaFoldDB" id="A0A9P6DV01"/>
<comment type="caution">
    <text evidence="2">The sequence shown here is derived from an EMBL/GenBank/DDBJ whole genome shotgun (WGS) entry which is preliminary data.</text>
</comment>
<proteinExistence type="predicted"/>
<reference evidence="2" key="1">
    <citation type="journal article" date="2020" name="Nat. Commun.">
        <title>Large-scale genome sequencing of mycorrhizal fungi provides insights into the early evolution of symbiotic traits.</title>
        <authorList>
            <person name="Miyauchi S."/>
            <person name="Kiss E."/>
            <person name="Kuo A."/>
            <person name="Drula E."/>
            <person name="Kohler A."/>
            <person name="Sanchez-Garcia M."/>
            <person name="Morin E."/>
            <person name="Andreopoulos B."/>
            <person name="Barry K.W."/>
            <person name="Bonito G."/>
            <person name="Buee M."/>
            <person name="Carver A."/>
            <person name="Chen C."/>
            <person name="Cichocki N."/>
            <person name="Clum A."/>
            <person name="Culley D."/>
            <person name="Crous P.W."/>
            <person name="Fauchery L."/>
            <person name="Girlanda M."/>
            <person name="Hayes R.D."/>
            <person name="Keri Z."/>
            <person name="LaButti K."/>
            <person name="Lipzen A."/>
            <person name="Lombard V."/>
            <person name="Magnuson J."/>
            <person name="Maillard F."/>
            <person name="Murat C."/>
            <person name="Nolan M."/>
            <person name="Ohm R.A."/>
            <person name="Pangilinan J."/>
            <person name="Pereira M.F."/>
            <person name="Perotto S."/>
            <person name="Peter M."/>
            <person name="Pfister S."/>
            <person name="Riley R."/>
            <person name="Sitrit Y."/>
            <person name="Stielow J.B."/>
            <person name="Szollosi G."/>
            <person name="Zifcakova L."/>
            <person name="Stursova M."/>
            <person name="Spatafora J.W."/>
            <person name="Tedersoo L."/>
            <person name="Vaario L.M."/>
            <person name="Yamada A."/>
            <person name="Yan M."/>
            <person name="Wang P."/>
            <person name="Xu J."/>
            <person name="Bruns T."/>
            <person name="Baldrian P."/>
            <person name="Vilgalys R."/>
            <person name="Dunand C."/>
            <person name="Henrissat B."/>
            <person name="Grigoriev I.V."/>
            <person name="Hibbett D."/>
            <person name="Nagy L.G."/>
            <person name="Martin F.M."/>
        </authorList>
    </citation>
    <scope>NUCLEOTIDE SEQUENCE</scope>
    <source>
        <strain evidence="2">UP504</strain>
    </source>
</reference>
<protein>
    <recommendedName>
        <fullName evidence="4">HNH nuclease domain-containing protein</fullName>
    </recommendedName>
</protein>
<dbReference type="OrthoDB" id="3269637at2759"/>
<name>A0A9P6DV01_9AGAM</name>
<evidence type="ECO:0000313" key="2">
    <source>
        <dbReference type="EMBL" id="KAF9512168.1"/>
    </source>
</evidence>
<feature type="compositionally biased region" description="Polar residues" evidence="1">
    <location>
        <begin position="449"/>
        <end position="459"/>
    </location>
</feature>
<evidence type="ECO:0008006" key="4">
    <source>
        <dbReference type="Google" id="ProtNLM"/>
    </source>
</evidence>
<dbReference type="Proteomes" id="UP000886523">
    <property type="component" value="Unassembled WGS sequence"/>
</dbReference>
<organism evidence="2 3">
    <name type="scientific">Hydnum rufescens UP504</name>
    <dbReference type="NCBI Taxonomy" id="1448309"/>
    <lineage>
        <taxon>Eukaryota</taxon>
        <taxon>Fungi</taxon>
        <taxon>Dikarya</taxon>
        <taxon>Basidiomycota</taxon>
        <taxon>Agaricomycotina</taxon>
        <taxon>Agaricomycetes</taxon>
        <taxon>Cantharellales</taxon>
        <taxon>Hydnaceae</taxon>
        <taxon>Hydnum</taxon>
    </lineage>
</organism>
<keyword evidence="3" id="KW-1185">Reference proteome</keyword>
<accession>A0A9P6DV01</accession>
<evidence type="ECO:0000313" key="3">
    <source>
        <dbReference type="Proteomes" id="UP000886523"/>
    </source>
</evidence>
<evidence type="ECO:0000256" key="1">
    <source>
        <dbReference type="SAM" id="MobiDB-lite"/>
    </source>
</evidence>
<gene>
    <name evidence="2" type="ORF">BS47DRAFT_1394458</name>
</gene>
<dbReference type="EMBL" id="MU128990">
    <property type="protein sequence ID" value="KAF9512168.1"/>
    <property type="molecule type" value="Genomic_DNA"/>
</dbReference>
<feature type="region of interest" description="Disordered" evidence="1">
    <location>
        <begin position="434"/>
        <end position="478"/>
    </location>
</feature>